<dbReference type="Proteomes" id="UP000054359">
    <property type="component" value="Unassembled WGS sequence"/>
</dbReference>
<evidence type="ECO:0000256" key="3">
    <source>
        <dbReference type="SAM" id="SignalP"/>
    </source>
</evidence>
<evidence type="ECO:0000313" key="6">
    <source>
        <dbReference type="Proteomes" id="UP000054359"/>
    </source>
</evidence>
<feature type="domain" description="Peptidase S1" evidence="4">
    <location>
        <begin position="345"/>
        <end position="481"/>
    </location>
</feature>
<feature type="chain" id="PRO_5001829601" evidence="3">
    <location>
        <begin position="19"/>
        <end position="481"/>
    </location>
</feature>
<dbReference type="SMART" id="SM00020">
    <property type="entry name" value="Tryp_SPc"/>
    <property type="match status" value="1"/>
</dbReference>
<dbReference type="GO" id="GO:0004252">
    <property type="term" value="F:serine-type endopeptidase activity"/>
    <property type="evidence" value="ECO:0007669"/>
    <property type="project" value="InterPro"/>
</dbReference>
<dbReference type="FunFam" id="2.40.10.10:FF:000068">
    <property type="entry name" value="transmembrane protease serine 2"/>
    <property type="match status" value="1"/>
</dbReference>
<evidence type="ECO:0000256" key="2">
    <source>
        <dbReference type="SAM" id="MobiDB-lite"/>
    </source>
</evidence>
<dbReference type="STRING" id="407821.A0A087TFC1"/>
<gene>
    <name evidence="5" type="ORF">X975_15240</name>
</gene>
<organism evidence="5 6">
    <name type="scientific">Stegodyphus mimosarum</name>
    <name type="common">African social velvet spider</name>
    <dbReference type="NCBI Taxonomy" id="407821"/>
    <lineage>
        <taxon>Eukaryota</taxon>
        <taxon>Metazoa</taxon>
        <taxon>Ecdysozoa</taxon>
        <taxon>Arthropoda</taxon>
        <taxon>Chelicerata</taxon>
        <taxon>Arachnida</taxon>
        <taxon>Araneae</taxon>
        <taxon>Araneomorphae</taxon>
        <taxon>Entelegynae</taxon>
        <taxon>Eresoidea</taxon>
        <taxon>Eresidae</taxon>
        <taxon>Stegodyphus</taxon>
    </lineage>
</organism>
<dbReference type="OrthoDB" id="6430254at2759"/>
<evidence type="ECO:0000256" key="1">
    <source>
        <dbReference type="ARBA" id="ARBA00023157"/>
    </source>
</evidence>
<dbReference type="PANTHER" id="PTHR24252">
    <property type="entry name" value="ACROSIN-RELATED"/>
    <property type="match status" value="1"/>
</dbReference>
<evidence type="ECO:0000259" key="4">
    <source>
        <dbReference type="PROSITE" id="PS50240"/>
    </source>
</evidence>
<dbReference type="CDD" id="cd00190">
    <property type="entry name" value="Tryp_SPc"/>
    <property type="match status" value="1"/>
</dbReference>
<dbReference type="AlphaFoldDB" id="A0A087TFC1"/>
<keyword evidence="6" id="KW-1185">Reference proteome</keyword>
<sequence length="481" mass="53442">MGLWCSYFYLVIILIVSAEERNSTIRYSERRGKALKISKKPCTDPNGRKGICTFKWDCINHNGTLMGTCVDGFIFGTCCQYDYDPLLHDDFQNNPFIFDDSNKIRDDERLETTKKTTTTTTTTTVPTAASRPAFTTQRPFITTRKPTTSTSASSLSGQLVTWTSIGPTRRPVPQRPIILSPFPFRPGTNFPSSQGGWPMGVAFPVDPFQMNRPLSPFRPPILIQSAQSNVANQIAPHPGTTSFTILSDSNVTPSSTKDEMTTISVPIPQWSTTSSVRPTSLRPLITSVSKTSTSPEITTIASLYSEGNLSTIGQTTSTTQKPIRNTSLDYRKDCGVRTIGPRGRIVGGQSAYFGRWPWQVLVKEAAWLGLYQKNKCGGVLISSKYAITAGHCQPGRFLSSLMVILGEHDLLTDYERLKPEMRRVKRMIVHRHYNPQNFDNDIALLELDPPVIFRPHIAPICLPAADEDFTGKTAYVTGWGK</sequence>
<dbReference type="PROSITE" id="PS00134">
    <property type="entry name" value="TRYPSIN_HIS"/>
    <property type="match status" value="1"/>
</dbReference>
<reference evidence="5 6" key="1">
    <citation type="submission" date="2013-11" db="EMBL/GenBank/DDBJ databases">
        <title>Genome sequencing of Stegodyphus mimosarum.</title>
        <authorList>
            <person name="Bechsgaard J."/>
        </authorList>
    </citation>
    <scope>NUCLEOTIDE SEQUENCE [LARGE SCALE GENOMIC DNA]</scope>
</reference>
<dbReference type="OMA" id="SYQMSRK"/>
<dbReference type="Pfam" id="PF00089">
    <property type="entry name" value="Trypsin"/>
    <property type="match status" value="1"/>
</dbReference>
<dbReference type="InterPro" id="IPR001254">
    <property type="entry name" value="Trypsin_dom"/>
</dbReference>
<proteinExistence type="predicted"/>
<protein>
    <submittedName>
        <fullName evidence="5">Serine proteinase stubble</fullName>
    </submittedName>
</protein>
<dbReference type="InterPro" id="IPR018114">
    <property type="entry name" value="TRYPSIN_HIS"/>
</dbReference>
<dbReference type="InterPro" id="IPR043504">
    <property type="entry name" value="Peptidase_S1_PA_chymotrypsin"/>
</dbReference>
<evidence type="ECO:0000313" key="5">
    <source>
        <dbReference type="EMBL" id="KFM63810.1"/>
    </source>
</evidence>
<accession>A0A087TFC1</accession>
<keyword evidence="3" id="KW-0732">Signal</keyword>
<feature type="region of interest" description="Disordered" evidence="2">
    <location>
        <begin position="116"/>
        <end position="136"/>
    </location>
</feature>
<feature type="non-terminal residue" evidence="5">
    <location>
        <position position="481"/>
    </location>
</feature>
<dbReference type="InterPro" id="IPR001314">
    <property type="entry name" value="Peptidase_S1A"/>
</dbReference>
<dbReference type="InterPro" id="IPR009003">
    <property type="entry name" value="Peptidase_S1_PA"/>
</dbReference>
<dbReference type="PROSITE" id="PS50240">
    <property type="entry name" value="TRYPSIN_DOM"/>
    <property type="match status" value="1"/>
</dbReference>
<name>A0A087TFC1_STEMI</name>
<dbReference type="SUPFAM" id="SSF50494">
    <property type="entry name" value="Trypsin-like serine proteases"/>
    <property type="match status" value="1"/>
</dbReference>
<dbReference type="PANTHER" id="PTHR24252:SF7">
    <property type="entry name" value="HYALIN"/>
    <property type="match status" value="1"/>
</dbReference>
<keyword evidence="1" id="KW-1015">Disulfide bond</keyword>
<dbReference type="EMBL" id="KK114968">
    <property type="protein sequence ID" value="KFM63810.1"/>
    <property type="molecule type" value="Genomic_DNA"/>
</dbReference>
<dbReference type="GO" id="GO:0006508">
    <property type="term" value="P:proteolysis"/>
    <property type="evidence" value="ECO:0007669"/>
    <property type="project" value="InterPro"/>
</dbReference>
<feature type="signal peptide" evidence="3">
    <location>
        <begin position="1"/>
        <end position="18"/>
    </location>
</feature>
<dbReference type="Gene3D" id="2.40.10.10">
    <property type="entry name" value="Trypsin-like serine proteases"/>
    <property type="match status" value="2"/>
</dbReference>
<dbReference type="PRINTS" id="PR00722">
    <property type="entry name" value="CHYMOTRYPSIN"/>
</dbReference>